<dbReference type="EMBL" id="JBHUER010000010">
    <property type="protein sequence ID" value="MFD1704621.1"/>
    <property type="molecule type" value="Genomic_DNA"/>
</dbReference>
<sequence length="281" mass="29279">MTATVAAAPVSSFAAALSERYGDDDLATDGVWNETLATLLGHRSVRSYLPDPLPKGWLETIVAAAQSAPTSSNSQAWSVVAVEEPEQKSRLASLAGEQAHVRAAPLLLVFVADLSRAARLATAQNSPLEGADYLEAFLIAALDAALAAQNAVVAAESLGLGTCYLGALRNHPEAVAREIGLPPRAAAVFGLTVGFPDATAPAAIKPRLPQEAVLHRGRYGLGAEQRAVSRHDRASVAFRASQGLDSTPWSALAVDRLRSVAALKGRHTLGASLRALGFPIV</sequence>
<protein>
    <submittedName>
        <fullName evidence="7">Nitroreductase family protein</fullName>
    </submittedName>
</protein>
<comment type="similarity">
    <text evidence="1 5">Belongs to the flavin oxidoreductase frp family.</text>
</comment>
<evidence type="ECO:0000259" key="6">
    <source>
        <dbReference type="Pfam" id="PF00881"/>
    </source>
</evidence>
<evidence type="ECO:0000256" key="1">
    <source>
        <dbReference type="ARBA" id="ARBA00008366"/>
    </source>
</evidence>
<evidence type="ECO:0000256" key="2">
    <source>
        <dbReference type="ARBA" id="ARBA00022630"/>
    </source>
</evidence>
<keyword evidence="2 5" id="KW-0285">Flavoprotein</keyword>
<evidence type="ECO:0000256" key="3">
    <source>
        <dbReference type="ARBA" id="ARBA00022643"/>
    </source>
</evidence>
<feature type="domain" description="Nitroreductase" evidence="6">
    <location>
        <begin position="41"/>
        <end position="194"/>
    </location>
</feature>
<keyword evidence="3 5" id="KW-0288">FMN</keyword>
<dbReference type="PANTHER" id="PTHR43425">
    <property type="entry name" value="OXYGEN-INSENSITIVE NADPH NITROREDUCTASE"/>
    <property type="match status" value="1"/>
</dbReference>
<accession>A0ABW4KD34</accession>
<keyword evidence="8" id="KW-1185">Reference proteome</keyword>
<proteinExistence type="inferred from homology"/>
<evidence type="ECO:0000313" key="8">
    <source>
        <dbReference type="Proteomes" id="UP001597308"/>
    </source>
</evidence>
<dbReference type="Pfam" id="PF00881">
    <property type="entry name" value="Nitroreductase"/>
    <property type="match status" value="1"/>
</dbReference>
<evidence type="ECO:0000313" key="7">
    <source>
        <dbReference type="EMBL" id="MFD1704621.1"/>
    </source>
</evidence>
<dbReference type="InterPro" id="IPR016446">
    <property type="entry name" value="Flavin_OxRdtase_Frp"/>
</dbReference>
<dbReference type="InterPro" id="IPR029479">
    <property type="entry name" value="Nitroreductase"/>
</dbReference>
<reference evidence="8" key="1">
    <citation type="journal article" date="2019" name="Int. J. Syst. Evol. Microbiol.">
        <title>The Global Catalogue of Microorganisms (GCM) 10K type strain sequencing project: providing services to taxonomists for standard genome sequencing and annotation.</title>
        <authorList>
            <consortium name="The Broad Institute Genomics Platform"/>
            <consortium name="The Broad Institute Genome Sequencing Center for Infectious Disease"/>
            <person name="Wu L."/>
            <person name="Ma J."/>
        </authorList>
    </citation>
    <scope>NUCLEOTIDE SEQUENCE [LARGE SCALE GENOMIC DNA]</scope>
    <source>
        <strain evidence="8">KCTC 23707</strain>
    </source>
</reference>
<dbReference type="Proteomes" id="UP001597308">
    <property type="component" value="Unassembled WGS sequence"/>
</dbReference>
<gene>
    <name evidence="7" type="ORF">ACFSCV_16565</name>
</gene>
<dbReference type="Gene3D" id="3.40.109.10">
    <property type="entry name" value="NADH Oxidase"/>
    <property type="match status" value="1"/>
</dbReference>
<dbReference type="RefSeq" id="WP_378800667.1">
    <property type="nucleotide sequence ID" value="NZ_JBHUER010000010.1"/>
</dbReference>
<dbReference type="PIRSF" id="PIRSF005426">
    <property type="entry name" value="Frp"/>
    <property type="match status" value="1"/>
</dbReference>
<dbReference type="SUPFAM" id="SSF55469">
    <property type="entry name" value="FMN-dependent nitroreductase-like"/>
    <property type="match status" value="1"/>
</dbReference>
<keyword evidence="4 5" id="KW-0560">Oxidoreductase</keyword>
<evidence type="ECO:0000256" key="4">
    <source>
        <dbReference type="ARBA" id="ARBA00023002"/>
    </source>
</evidence>
<comment type="caution">
    <text evidence="7">The sequence shown here is derived from an EMBL/GenBank/DDBJ whole genome shotgun (WGS) entry which is preliminary data.</text>
</comment>
<dbReference type="PANTHER" id="PTHR43425:SF2">
    <property type="entry name" value="OXYGEN-INSENSITIVE NADPH NITROREDUCTASE"/>
    <property type="match status" value="1"/>
</dbReference>
<keyword evidence="5" id="KW-0521">NADP</keyword>
<dbReference type="InterPro" id="IPR000415">
    <property type="entry name" value="Nitroreductase-like"/>
</dbReference>
<name>A0ABW4KD34_9HYPH</name>
<organism evidence="7 8">
    <name type="scientific">Methylopila henanensis</name>
    <dbReference type="NCBI Taxonomy" id="873516"/>
    <lineage>
        <taxon>Bacteria</taxon>
        <taxon>Pseudomonadati</taxon>
        <taxon>Pseudomonadota</taxon>
        <taxon>Alphaproteobacteria</taxon>
        <taxon>Hyphomicrobiales</taxon>
        <taxon>Methylopilaceae</taxon>
        <taxon>Methylopila</taxon>
    </lineage>
</organism>
<evidence type="ECO:0000256" key="5">
    <source>
        <dbReference type="PIRNR" id="PIRNR005426"/>
    </source>
</evidence>